<evidence type="ECO:0000313" key="1">
    <source>
        <dbReference type="EMBL" id="NDY95125.1"/>
    </source>
</evidence>
<name>A0A845V585_9GAMM</name>
<accession>A0A845V585</accession>
<proteinExistence type="predicted"/>
<dbReference type="Proteomes" id="UP000484885">
    <property type="component" value="Unassembled WGS sequence"/>
</dbReference>
<keyword evidence="2" id="KW-1185">Reference proteome</keyword>
<sequence length="188" mass="20095">MGLLVAATAAGALFLNPGPTPEKALALNEEGIGPLLLGRGFEQAERRAFQTAPDTAFSGVGCAGLDEIRYDGWLGEHPVGVMAMADEGRIREVEAMLYSPTQAQDRQACVALRDRFAAPFVDRFGPYSASWQAAKPVSEELMARTGPVVVVARWFSMGRSCYISAHYGVLEGGSVRLGDSLSAMNNKI</sequence>
<protein>
    <submittedName>
        <fullName evidence="1">Uncharacterized protein</fullName>
    </submittedName>
</protein>
<comment type="caution">
    <text evidence="1">The sequence shown here is derived from an EMBL/GenBank/DDBJ whole genome shotgun (WGS) entry which is preliminary data.</text>
</comment>
<evidence type="ECO:0000313" key="2">
    <source>
        <dbReference type="Proteomes" id="UP000484885"/>
    </source>
</evidence>
<organism evidence="1 2">
    <name type="scientific">Wenzhouxiangella limi</name>
    <dbReference type="NCBI Taxonomy" id="2707351"/>
    <lineage>
        <taxon>Bacteria</taxon>
        <taxon>Pseudomonadati</taxon>
        <taxon>Pseudomonadota</taxon>
        <taxon>Gammaproteobacteria</taxon>
        <taxon>Chromatiales</taxon>
        <taxon>Wenzhouxiangellaceae</taxon>
        <taxon>Wenzhouxiangella</taxon>
    </lineage>
</organism>
<dbReference type="AlphaFoldDB" id="A0A845V585"/>
<reference evidence="1 2" key="1">
    <citation type="submission" date="2020-02" db="EMBL/GenBank/DDBJ databases">
        <authorList>
            <person name="Zhang X.-Y."/>
        </authorList>
    </citation>
    <scope>NUCLEOTIDE SEQUENCE [LARGE SCALE GENOMIC DNA]</scope>
    <source>
        <strain evidence="1 2">C33</strain>
    </source>
</reference>
<gene>
    <name evidence="1" type="ORF">G3I74_05225</name>
</gene>
<dbReference type="EMBL" id="JAAGSC010000037">
    <property type="protein sequence ID" value="NDY95125.1"/>
    <property type="molecule type" value="Genomic_DNA"/>
</dbReference>